<sequence>MQHLLGIAMKDYFENDLKTKVFTRTNLIDAEEFPVDYFFREIEEMPPLEQAALELAYGKVLDVGCGAGAHAMYLQNVPSVERVEAIDVSPEAISVCQARGIAHARVQDVMLCQGKYDTILLLMNGTGICGKLSNLLPFLKHLKTLLAPEGQILVDSSDLIYLFENEEGEFVVPQAEKYYGEVEFTINYNGETEELDWLYLSYDKLQQAAKKAKLQCEKIADGSHFDYLARLY</sequence>
<dbReference type="PATRIC" id="fig|867902.3.peg.282"/>
<dbReference type="GeneID" id="71568556"/>
<organism evidence="2 3">
    <name type="scientific">Ornithobacterium rhinotracheale (strain ATCC 51463 / DSM 15997 / CCUG 23171 / CIP 104009 / LMG 9086)</name>
    <dbReference type="NCBI Taxonomy" id="867902"/>
    <lineage>
        <taxon>Bacteria</taxon>
        <taxon>Pseudomonadati</taxon>
        <taxon>Bacteroidota</taxon>
        <taxon>Flavobacteriia</taxon>
        <taxon>Flavobacteriales</taxon>
        <taxon>Weeksellaceae</taxon>
        <taxon>Ornithobacterium</taxon>
    </lineage>
</organism>
<feature type="domain" description="Methyltransferase" evidence="1">
    <location>
        <begin position="60"/>
        <end position="150"/>
    </location>
</feature>
<proteinExistence type="predicted"/>
<dbReference type="Proteomes" id="UP000006051">
    <property type="component" value="Chromosome"/>
</dbReference>
<dbReference type="InterPro" id="IPR041698">
    <property type="entry name" value="Methyltransf_25"/>
</dbReference>
<dbReference type="STRING" id="867902.Ornrh_0278"/>
<evidence type="ECO:0000313" key="3">
    <source>
        <dbReference type="Proteomes" id="UP000006051"/>
    </source>
</evidence>
<dbReference type="CDD" id="cd02440">
    <property type="entry name" value="AdoMet_MTases"/>
    <property type="match status" value="1"/>
</dbReference>
<keyword evidence="3" id="KW-1185">Reference proteome</keyword>
<name>I3ZXR6_ORNRL</name>
<accession>I3ZXR6</accession>
<dbReference type="Pfam" id="PF13649">
    <property type="entry name" value="Methyltransf_25"/>
    <property type="match status" value="1"/>
</dbReference>
<reference evidence="2 3" key="1">
    <citation type="submission" date="2012-06" db="EMBL/GenBank/DDBJ databases">
        <title>The complete genome of Ornithobacterium rhinotracheale DSM 15997.</title>
        <authorList>
            <consortium name="US DOE Joint Genome Institute (JGI-PGF)"/>
            <person name="Lucas S."/>
            <person name="Copeland A."/>
            <person name="Lapidus A."/>
            <person name="Goodwin L."/>
            <person name="Pitluck S."/>
            <person name="Peters L."/>
            <person name="Mikhailova N."/>
            <person name="Teshima H."/>
            <person name="Kyrpides N."/>
            <person name="Mavromatis K."/>
            <person name="Pagani I."/>
            <person name="Ivanova N."/>
            <person name="Ovchinnikova G."/>
            <person name="Zeytun A."/>
            <person name="Detter J.C."/>
            <person name="Han C."/>
            <person name="Land M."/>
            <person name="Hauser L."/>
            <person name="Markowitz V."/>
            <person name="Cheng J.-F."/>
            <person name="Hugenholtz P."/>
            <person name="Woyke T."/>
            <person name="Wu D."/>
            <person name="Lang E."/>
            <person name="Kopitz M."/>
            <person name="Brambilla E."/>
            <person name="Klenk H.-P."/>
            <person name="Eisen J.A."/>
        </authorList>
    </citation>
    <scope>NUCLEOTIDE SEQUENCE [LARGE SCALE GENOMIC DNA]</scope>
    <source>
        <strain evidence="3">ATCC 51463 / DSM 15997 / CCUG 23171 / LMG 9086</strain>
    </source>
</reference>
<evidence type="ECO:0000313" key="2">
    <source>
        <dbReference type="EMBL" id="AFL96500.1"/>
    </source>
</evidence>
<evidence type="ECO:0000259" key="1">
    <source>
        <dbReference type="Pfam" id="PF13649"/>
    </source>
</evidence>
<dbReference type="RefSeq" id="WP_014790130.1">
    <property type="nucleotide sequence ID" value="NC_018016.1"/>
</dbReference>
<dbReference type="InterPro" id="IPR029063">
    <property type="entry name" value="SAM-dependent_MTases_sf"/>
</dbReference>
<protein>
    <submittedName>
        <fullName evidence="2">Spermidine synthase</fullName>
    </submittedName>
</protein>
<dbReference type="KEGG" id="orh:Ornrh_0278"/>
<dbReference type="GeneID" id="97257049"/>
<dbReference type="SUPFAM" id="SSF53335">
    <property type="entry name" value="S-adenosyl-L-methionine-dependent methyltransferases"/>
    <property type="match status" value="1"/>
</dbReference>
<gene>
    <name evidence="2" type="ordered locus">Ornrh_0278</name>
</gene>
<dbReference type="Gene3D" id="3.40.50.150">
    <property type="entry name" value="Vaccinia Virus protein VP39"/>
    <property type="match status" value="1"/>
</dbReference>
<dbReference type="EMBL" id="CP003283">
    <property type="protein sequence ID" value="AFL96500.1"/>
    <property type="molecule type" value="Genomic_DNA"/>
</dbReference>
<dbReference type="AlphaFoldDB" id="I3ZXR6"/>
<dbReference type="HOGENOM" id="CLU_071501_0_0_10"/>
<dbReference type="eggNOG" id="COG2890">
    <property type="taxonomic scope" value="Bacteria"/>
</dbReference>